<keyword evidence="7" id="KW-0378">Hydrolase</keyword>
<name>A0A9X3A5M1_9PSEU</name>
<evidence type="ECO:0000313" key="18">
    <source>
        <dbReference type="EMBL" id="MCS7483929.1"/>
    </source>
</evidence>
<dbReference type="InterPro" id="IPR000834">
    <property type="entry name" value="Peptidase_M14"/>
</dbReference>
<feature type="active site" description="Proton donor/acceptor" evidence="14">
    <location>
        <position position="419"/>
    </location>
</feature>
<dbReference type="GO" id="GO:0005615">
    <property type="term" value="C:extracellular space"/>
    <property type="evidence" value="ECO:0007669"/>
    <property type="project" value="TreeGrafter"/>
</dbReference>
<protein>
    <recommendedName>
        <fullName evidence="13">Zinc carboxypeptidase</fullName>
        <ecNumber evidence="12">3.4.17.18</ecNumber>
    </recommendedName>
</protein>
<dbReference type="Pfam" id="PF01483">
    <property type="entry name" value="P_proprotein"/>
    <property type="match status" value="1"/>
</dbReference>
<dbReference type="Proteomes" id="UP001141259">
    <property type="component" value="Unassembled WGS sequence"/>
</dbReference>
<evidence type="ECO:0000256" key="3">
    <source>
        <dbReference type="ARBA" id="ARBA00022645"/>
    </source>
</evidence>
<keyword evidence="19" id="KW-1185">Reference proteome</keyword>
<dbReference type="GO" id="GO:0006508">
    <property type="term" value="P:proteolysis"/>
    <property type="evidence" value="ECO:0007669"/>
    <property type="project" value="UniProtKB-KW"/>
</dbReference>
<evidence type="ECO:0000256" key="7">
    <source>
        <dbReference type="ARBA" id="ARBA00022801"/>
    </source>
</evidence>
<dbReference type="InterPro" id="IPR057247">
    <property type="entry name" value="CARBOXYPEPT_ZN_2"/>
</dbReference>
<keyword evidence="6" id="KW-0732">Signal</keyword>
<dbReference type="FunFam" id="3.40.630.10:FF:000084">
    <property type="entry name" value="Carboxypeptidase B2"/>
    <property type="match status" value="1"/>
</dbReference>
<evidence type="ECO:0000256" key="1">
    <source>
        <dbReference type="ARBA" id="ARBA00001947"/>
    </source>
</evidence>
<evidence type="ECO:0000256" key="8">
    <source>
        <dbReference type="ARBA" id="ARBA00022833"/>
    </source>
</evidence>
<dbReference type="PROSITE" id="PS52035">
    <property type="entry name" value="PEPTIDASE_M14"/>
    <property type="match status" value="1"/>
</dbReference>
<evidence type="ECO:0000259" key="17">
    <source>
        <dbReference type="PROSITE" id="PS52035"/>
    </source>
</evidence>
<comment type="catalytic activity">
    <reaction evidence="10">
        <text>Releases a C-terminal residue, which may be hydrophobic or positively charged.</text>
        <dbReference type="EC" id="3.4.17.18"/>
    </reaction>
</comment>
<comment type="caution">
    <text evidence="18">The sequence shown here is derived from an EMBL/GenBank/DDBJ whole genome shotgun (WGS) entry which is preliminary data.</text>
</comment>
<feature type="region of interest" description="Disordered" evidence="15">
    <location>
        <begin position="241"/>
        <end position="307"/>
    </location>
</feature>
<evidence type="ECO:0000313" key="19">
    <source>
        <dbReference type="Proteomes" id="UP001141259"/>
    </source>
</evidence>
<dbReference type="PROSITE" id="PS00133">
    <property type="entry name" value="CARBOXYPEPT_ZN_2"/>
    <property type="match status" value="1"/>
</dbReference>
<dbReference type="Gene3D" id="3.40.630.10">
    <property type="entry name" value="Zn peptidases"/>
    <property type="match status" value="1"/>
</dbReference>
<proteinExistence type="inferred from homology"/>
<dbReference type="PANTHER" id="PTHR11705">
    <property type="entry name" value="PROTEASE FAMILY M14 CARBOXYPEPTIDASE A,B"/>
    <property type="match status" value="1"/>
</dbReference>
<keyword evidence="8" id="KW-0862">Zinc</keyword>
<dbReference type="InterPro" id="IPR002884">
    <property type="entry name" value="P_dom"/>
</dbReference>
<evidence type="ECO:0000256" key="5">
    <source>
        <dbReference type="ARBA" id="ARBA00022723"/>
    </source>
</evidence>
<keyword evidence="5" id="KW-0479">Metal-binding</keyword>
<dbReference type="PROSITE" id="PS51829">
    <property type="entry name" value="P_HOMO_B"/>
    <property type="match status" value="1"/>
</dbReference>
<feature type="domain" description="Peptidase M14" evidence="17">
    <location>
        <begin position="123"/>
        <end position="455"/>
    </location>
</feature>
<evidence type="ECO:0000256" key="9">
    <source>
        <dbReference type="ARBA" id="ARBA00023049"/>
    </source>
</evidence>
<evidence type="ECO:0000256" key="6">
    <source>
        <dbReference type="ARBA" id="ARBA00022729"/>
    </source>
</evidence>
<dbReference type="PRINTS" id="PR00765">
    <property type="entry name" value="CRBOXYPTASEA"/>
</dbReference>
<dbReference type="GO" id="GO:0004181">
    <property type="term" value="F:metallocarboxypeptidase activity"/>
    <property type="evidence" value="ECO:0007669"/>
    <property type="project" value="InterPro"/>
</dbReference>
<evidence type="ECO:0000256" key="14">
    <source>
        <dbReference type="PROSITE-ProRule" id="PRU01379"/>
    </source>
</evidence>
<keyword evidence="3 18" id="KW-0121">Carboxypeptidase</keyword>
<dbReference type="InterPro" id="IPR008979">
    <property type="entry name" value="Galactose-bd-like_sf"/>
</dbReference>
<feature type="compositionally biased region" description="Polar residues" evidence="15">
    <location>
        <begin position="245"/>
        <end position="299"/>
    </location>
</feature>
<keyword evidence="9" id="KW-0482">Metalloprotease</keyword>
<reference evidence="18" key="1">
    <citation type="submission" date="2022-08" db="EMBL/GenBank/DDBJ databases">
        <authorList>
            <person name="Tistechok S."/>
            <person name="Samborskyy M."/>
            <person name="Roman I."/>
        </authorList>
    </citation>
    <scope>NUCLEOTIDE SEQUENCE</scope>
    <source>
        <strain evidence="18">DSM 103496</strain>
    </source>
</reference>
<dbReference type="SMART" id="SM00631">
    <property type="entry name" value="Zn_pept"/>
    <property type="match status" value="1"/>
</dbReference>
<evidence type="ECO:0000259" key="16">
    <source>
        <dbReference type="PROSITE" id="PS51829"/>
    </source>
</evidence>
<dbReference type="RefSeq" id="WP_259629381.1">
    <property type="nucleotide sequence ID" value="NZ_JANYMP010000039.1"/>
</dbReference>
<gene>
    <name evidence="18" type="ORF">NZH93_44450</name>
</gene>
<dbReference type="SUPFAM" id="SSF49785">
    <property type="entry name" value="Galactose-binding domain-like"/>
    <property type="match status" value="1"/>
</dbReference>
<dbReference type="GO" id="GO:0008270">
    <property type="term" value="F:zinc ion binding"/>
    <property type="evidence" value="ECO:0007669"/>
    <property type="project" value="InterPro"/>
</dbReference>
<comment type="function">
    <text evidence="11">Carboxypeptidase that possesses the specificities of both mammalian Cpase A and B. Thus shows broad substrate specificity, being able to cleave Cbz-Gly-Leu, Cbz-Gly-Val, Cbz-Gly-Phe, Cbz-Gly-Lys and Bz-Gly-Arg in vitro.</text>
</comment>
<evidence type="ECO:0000256" key="4">
    <source>
        <dbReference type="ARBA" id="ARBA00022670"/>
    </source>
</evidence>
<sequence>MVSIAVAIAAAGAVITSGVPGTAGPLPVTTAAQPGPTYVYKVHAPLGEQSQNLLSRGFDVLEQRDGDSLFVLGSKDEGGRLQEAGFTAVVDQVLAPPQWTPPAKKSQSATVDAADINETFYGGYHTVNAHYSHLDAVATQYPTLSTLVDYGDSWKKTQGAGGYDLRAICITKKNEGDCALSPTAPKPRFFVMGQLHARELTTGDVAWRWIDHLTAGYGTDAAVTALLDTTEVWVVPQANPDGVNIVQQGGNSPIYQRKNANGTNGSNCSGSASSQLGIDLNRNTSSHWGGQGTSSQPCDQTYKGPSANSEVETKALQALWRNLYQDRRGTAVGDAAPADTTGVVVSMHSYSNLILFPWGYDASQKSGNDASLRKMGTDLQAIAGSGWTSGQPGEVLYNAAGATDDWVYDDLGVASFVWEIGPSSGSCSGFFPTYSCQAGTFWPKVKPMLMYAANKATSPYGTTTPPPTGCDKKTNDTDVAIPDRGAAVTSTITIAGCTGNASATSQVEVHIKHTYRGDLVVDLVAPDGSSYRLKASGSDSGDNIDTTYTTNLSSELRNGDWVLKVQDVAAQDVGNIDTWSLTV</sequence>
<dbReference type="SUPFAM" id="SSF53187">
    <property type="entry name" value="Zn-dependent exopeptidases"/>
    <property type="match status" value="1"/>
</dbReference>
<dbReference type="EC" id="3.4.17.18" evidence="12"/>
<keyword evidence="4" id="KW-0645">Protease</keyword>
<dbReference type="Pfam" id="PF00246">
    <property type="entry name" value="Peptidase_M14"/>
    <property type="match status" value="1"/>
</dbReference>
<dbReference type="GO" id="GO:0004252">
    <property type="term" value="F:serine-type endopeptidase activity"/>
    <property type="evidence" value="ECO:0007669"/>
    <property type="project" value="InterPro"/>
</dbReference>
<evidence type="ECO:0000256" key="13">
    <source>
        <dbReference type="ARBA" id="ARBA00074273"/>
    </source>
</evidence>
<dbReference type="PANTHER" id="PTHR11705:SF143">
    <property type="entry name" value="SLL0236 PROTEIN"/>
    <property type="match status" value="1"/>
</dbReference>
<evidence type="ECO:0000256" key="11">
    <source>
        <dbReference type="ARBA" id="ARBA00055464"/>
    </source>
</evidence>
<dbReference type="Gene3D" id="2.60.120.260">
    <property type="entry name" value="Galactose-binding domain-like"/>
    <property type="match status" value="1"/>
</dbReference>
<dbReference type="EMBL" id="JANYMP010000039">
    <property type="protein sequence ID" value="MCS7483929.1"/>
    <property type="molecule type" value="Genomic_DNA"/>
</dbReference>
<feature type="domain" description="P/Homo B" evidence="16">
    <location>
        <begin position="463"/>
        <end position="583"/>
    </location>
</feature>
<comment type="cofactor">
    <cofactor evidence="1">
        <name>Zn(2+)</name>
        <dbReference type="ChEBI" id="CHEBI:29105"/>
    </cofactor>
</comment>
<evidence type="ECO:0000256" key="10">
    <source>
        <dbReference type="ARBA" id="ARBA00050859"/>
    </source>
</evidence>
<evidence type="ECO:0000256" key="12">
    <source>
        <dbReference type="ARBA" id="ARBA00066554"/>
    </source>
</evidence>
<dbReference type="AlphaFoldDB" id="A0A9X3A5M1"/>
<organism evidence="18 19">
    <name type="scientific">Umezawaea endophytica</name>
    <dbReference type="NCBI Taxonomy" id="1654476"/>
    <lineage>
        <taxon>Bacteria</taxon>
        <taxon>Bacillati</taxon>
        <taxon>Actinomycetota</taxon>
        <taxon>Actinomycetes</taxon>
        <taxon>Pseudonocardiales</taxon>
        <taxon>Pseudonocardiaceae</taxon>
        <taxon>Umezawaea</taxon>
    </lineage>
</organism>
<accession>A0A9X3A5M1</accession>
<evidence type="ECO:0000256" key="2">
    <source>
        <dbReference type="ARBA" id="ARBA00005988"/>
    </source>
</evidence>
<comment type="similarity">
    <text evidence="2 14">Belongs to the peptidase M14 family.</text>
</comment>
<evidence type="ECO:0000256" key="15">
    <source>
        <dbReference type="SAM" id="MobiDB-lite"/>
    </source>
</evidence>